<dbReference type="RefSeq" id="WP_377467721.1">
    <property type="nucleotide sequence ID" value="NZ_JBHLWN010000008.1"/>
</dbReference>
<proteinExistence type="inferred from homology"/>
<sequence length="172" mass="20291">MTSQMLSRVEDEKVLVLERVFDAPRELVYRMFSEAEHLRHWWGPRGWEVTHCVVDFRPGGAWHYCFKCMDRNQGDFYGMESWGKGLYHDIESPERIVYDDYFSDAEGNLNTEMPATACTLLFEEEEDGKTRLINRAEYATADNLKMVMDMGMLQGITETWDRLEERLAELRK</sequence>
<feature type="domain" description="Activator of Hsp90 ATPase homologue 1/2-like C-terminal" evidence="2">
    <location>
        <begin position="22"/>
        <end position="167"/>
    </location>
</feature>
<comment type="caution">
    <text evidence="3">The sequence shown here is derived from an EMBL/GenBank/DDBJ whole genome shotgun (WGS) entry which is preliminary data.</text>
</comment>
<dbReference type="Gene3D" id="3.30.530.20">
    <property type="match status" value="1"/>
</dbReference>
<dbReference type="InterPro" id="IPR023393">
    <property type="entry name" value="START-like_dom_sf"/>
</dbReference>
<gene>
    <name evidence="3" type="ORF">ACFFK0_00980</name>
</gene>
<protein>
    <submittedName>
        <fullName evidence="3">SRPBCC domain-containing protein</fullName>
    </submittedName>
</protein>
<dbReference type="InterPro" id="IPR013538">
    <property type="entry name" value="ASHA1/2-like_C"/>
</dbReference>
<reference evidence="3 4" key="1">
    <citation type="submission" date="2024-09" db="EMBL/GenBank/DDBJ databases">
        <authorList>
            <person name="Sun Q."/>
            <person name="Mori K."/>
        </authorList>
    </citation>
    <scope>NUCLEOTIDE SEQUENCE [LARGE SCALE GENOMIC DNA]</scope>
    <source>
        <strain evidence="3 4">CCM 7759</strain>
    </source>
</reference>
<name>A0ABV6DEF9_9BACL</name>
<dbReference type="EMBL" id="JBHLWN010000008">
    <property type="protein sequence ID" value="MFC0211030.1"/>
    <property type="molecule type" value="Genomic_DNA"/>
</dbReference>
<dbReference type="SUPFAM" id="SSF55961">
    <property type="entry name" value="Bet v1-like"/>
    <property type="match status" value="1"/>
</dbReference>
<comment type="similarity">
    <text evidence="1">Belongs to the AHA1 family.</text>
</comment>
<evidence type="ECO:0000313" key="4">
    <source>
        <dbReference type="Proteomes" id="UP001589776"/>
    </source>
</evidence>
<dbReference type="Proteomes" id="UP001589776">
    <property type="component" value="Unassembled WGS sequence"/>
</dbReference>
<evidence type="ECO:0000256" key="1">
    <source>
        <dbReference type="ARBA" id="ARBA00006817"/>
    </source>
</evidence>
<organism evidence="3 4">
    <name type="scientific">Paenibacillus chartarius</name>
    <dbReference type="NCBI Taxonomy" id="747481"/>
    <lineage>
        <taxon>Bacteria</taxon>
        <taxon>Bacillati</taxon>
        <taxon>Bacillota</taxon>
        <taxon>Bacilli</taxon>
        <taxon>Bacillales</taxon>
        <taxon>Paenibacillaceae</taxon>
        <taxon>Paenibacillus</taxon>
    </lineage>
</organism>
<dbReference type="Pfam" id="PF08327">
    <property type="entry name" value="AHSA1"/>
    <property type="match status" value="1"/>
</dbReference>
<evidence type="ECO:0000313" key="3">
    <source>
        <dbReference type="EMBL" id="MFC0211030.1"/>
    </source>
</evidence>
<accession>A0ABV6DEF9</accession>
<keyword evidence="4" id="KW-1185">Reference proteome</keyword>
<evidence type="ECO:0000259" key="2">
    <source>
        <dbReference type="Pfam" id="PF08327"/>
    </source>
</evidence>